<name>A0ABV3TWM9_9GAMM</name>
<keyword evidence="2 4" id="KW-0479">Metal-binding</keyword>
<keyword evidence="3 4" id="KW-0408">Iron</keyword>
<protein>
    <submittedName>
        <fullName evidence="6">Di-heme oxidoredictase family protein</fullName>
    </submittedName>
</protein>
<dbReference type="Gene3D" id="1.10.760.10">
    <property type="entry name" value="Cytochrome c-like domain"/>
    <property type="match status" value="1"/>
</dbReference>
<dbReference type="RefSeq" id="WP_368375740.1">
    <property type="nucleotide sequence ID" value="NZ_JBFRYB010000001.1"/>
</dbReference>
<dbReference type="PIRSF" id="PIRSF028099">
    <property type="entry name" value="DUF1111"/>
    <property type="match status" value="1"/>
</dbReference>
<dbReference type="PANTHER" id="PTHR30600">
    <property type="entry name" value="CYTOCHROME C PEROXIDASE-RELATED"/>
    <property type="match status" value="1"/>
</dbReference>
<evidence type="ECO:0000313" key="6">
    <source>
        <dbReference type="EMBL" id="MEX1665639.1"/>
    </source>
</evidence>
<evidence type="ECO:0000256" key="3">
    <source>
        <dbReference type="ARBA" id="ARBA00023004"/>
    </source>
</evidence>
<dbReference type="EMBL" id="JBFRYB010000001">
    <property type="protein sequence ID" value="MEX1665639.1"/>
    <property type="molecule type" value="Genomic_DNA"/>
</dbReference>
<comment type="caution">
    <text evidence="6">The sequence shown here is derived from an EMBL/GenBank/DDBJ whole genome shotgun (WGS) entry which is preliminary data.</text>
</comment>
<dbReference type="PROSITE" id="PS51007">
    <property type="entry name" value="CYTC"/>
    <property type="match status" value="1"/>
</dbReference>
<feature type="domain" description="Cytochrome c" evidence="5">
    <location>
        <begin position="337"/>
        <end position="481"/>
    </location>
</feature>
<proteinExistence type="predicted"/>
<evidence type="ECO:0000256" key="1">
    <source>
        <dbReference type="ARBA" id="ARBA00022617"/>
    </source>
</evidence>
<dbReference type="InterPro" id="IPR051395">
    <property type="entry name" value="Cytochrome_c_Peroxidase/MauG"/>
</dbReference>
<reference evidence="6 7" key="1">
    <citation type="journal article" date="2011" name="Int. J. Syst. Evol. Microbiol.">
        <title>Zhongshania antarctica gen. nov., sp. nov. and Zhongshania guokunii sp. nov., gammaproteobacteria respectively isolated from coastal attached (fast) ice and surface seawater of the Antarctic.</title>
        <authorList>
            <person name="Li H.J."/>
            <person name="Zhang X.Y."/>
            <person name="Chen C.X."/>
            <person name="Zhang Y.J."/>
            <person name="Gao Z.M."/>
            <person name="Yu Y."/>
            <person name="Chen X.L."/>
            <person name="Chen B."/>
            <person name="Zhang Y.Z."/>
        </authorList>
    </citation>
    <scope>NUCLEOTIDE SEQUENCE [LARGE SCALE GENOMIC DNA]</scope>
    <source>
        <strain evidence="6 7">R06B22</strain>
    </source>
</reference>
<dbReference type="PANTHER" id="PTHR30600:SF4">
    <property type="entry name" value="CYTOCHROME C DOMAIN-CONTAINING PROTEIN"/>
    <property type="match status" value="1"/>
</dbReference>
<evidence type="ECO:0000313" key="7">
    <source>
        <dbReference type="Proteomes" id="UP001557484"/>
    </source>
</evidence>
<accession>A0ABV3TWM9</accession>
<dbReference type="InterPro" id="IPR010538">
    <property type="entry name" value="DHOR"/>
</dbReference>
<evidence type="ECO:0000256" key="4">
    <source>
        <dbReference type="PROSITE-ProRule" id="PRU00433"/>
    </source>
</evidence>
<evidence type="ECO:0000259" key="5">
    <source>
        <dbReference type="PROSITE" id="PS51007"/>
    </source>
</evidence>
<evidence type="ECO:0000256" key="2">
    <source>
        <dbReference type="ARBA" id="ARBA00022723"/>
    </source>
</evidence>
<dbReference type="PROSITE" id="PS51257">
    <property type="entry name" value="PROKAR_LIPOPROTEIN"/>
    <property type="match status" value="1"/>
</dbReference>
<gene>
    <name evidence="6" type="ORF">AB4875_09055</name>
</gene>
<sequence>MLLALRVSNTVHGIPLRVLLTLTIIIALFTSACTKTSSSDISLDQNTANKTKHSLTSNQSGGSFTIASRGQQSLQRPQPNLSPEQQLEWAVGKSFATQAWVAPPATTKARDGLGPLFNANSCTGCHVRNGQGQLPENGVGLILRLGNSSPEFGEQLQDMAIPAAKPEGRIEWLSISSTIAAADSKNFELKQRDYRFENLAHISQKAASARLAPALIGMGLIDNISDADIIANSDPKDRDGDGISGRVNLRKNKTDKQMRPGRFGWKASQVSLHEQIALAFFEDMGITSSLHPAKPCTEKLCVAQTNTNTEPEISDKLLLAVNDYIANLAVPAAAQDDTSKQGAEIFTQLGCSACHIPAFNTRMPNMQFDKREQAEDFSNSATEIETIYPYSDLLLHDMGAGLADEYPTDSTPANEWRTAPLWGLGIRASDASNIRLLHDGRARSITEAILWHGGEAEASKTSFIQLSNPEQTALLYFLKAL</sequence>
<dbReference type="SUPFAM" id="SSF46626">
    <property type="entry name" value="Cytochrome c"/>
    <property type="match status" value="1"/>
</dbReference>
<organism evidence="6 7">
    <name type="scientific">Zhongshania arctica</name>
    <dbReference type="NCBI Taxonomy" id="3238302"/>
    <lineage>
        <taxon>Bacteria</taxon>
        <taxon>Pseudomonadati</taxon>
        <taxon>Pseudomonadota</taxon>
        <taxon>Gammaproteobacteria</taxon>
        <taxon>Cellvibrionales</taxon>
        <taxon>Spongiibacteraceae</taxon>
        <taxon>Zhongshania</taxon>
    </lineage>
</organism>
<dbReference type="Proteomes" id="UP001557484">
    <property type="component" value="Unassembled WGS sequence"/>
</dbReference>
<dbReference type="InterPro" id="IPR036909">
    <property type="entry name" value="Cyt_c-like_dom_sf"/>
</dbReference>
<keyword evidence="7" id="KW-1185">Reference proteome</keyword>
<keyword evidence="1 4" id="KW-0349">Heme</keyword>
<dbReference type="InterPro" id="IPR009056">
    <property type="entry name" value="Cyt_c-like_dom"/>
</dbReference>
<dbReference type="Pfam" id="PF06537">
    <property type="entry name" value="DHOR"/>
    <property type="match status" value="2"/>
</dbReference>